<organism evidence="2">
    <name type="scientific">Zea mays</name>
    <name type="common">Maize</name>
    <dbReference type="NCBI Taxonomy" id="4577"/>
    <lineage>
        <taxon>Eukaryota</taxon>
        <taxon>Viridiplantae</taxon>
        <taxon>Streptophyta</taxon>
        <taxon>Embryophyta</taxon>
        <taxon>Tracheophyta</taxon>
        <taxon>Spermatophyta</taxon>
        <taxon>Magnoliopsida</taxon>
        <taxon>Liliopsida</taxon>
        <taxon>Poales</taxon>
        <taxon>Poaceae</taxon>
        <taxon>PACMAD clade</taxon>
        <taxon>Panicoideae</taxon>
        <taxon>Andropogonodae</taxon>
        <taxon>Andropogoneae</taxon>
        <taxon>Tripsacinae</taxon>
        <taxon>Zea</taxon>
    </lineage>
</organism>
<dbReference type="EMBL" id="BT065613">
    <property type="protein sequence ID" value="ACN31489.1"/>
    <property type="molecule type" value="mRNA"/>
</dbReference>
<evidence type="ECO:0000313" key="2">
    <source>
        <dbReference type="EMBL" id="ACN31489.1"/>
    </source>
</evidence>
<name>C0PBE4_MAIZE</name>
<accession>C0PBE4</accession>
<evidence type="ECO:0000256" key="1">
    <source>
        <dbReference type="SAM" id="MobiDB-lite"/>
    </source>
</evidence>
<proteinExistence type="evidence at transcript level"/>
<protein>
    <submittedName>
        <fullName evidence="2">Uncharacterized protein</fullName>
    </submittedName>
</protein>
<feature type="region of interest" description="Disordered" evidence="1">
    <location>
        <begin position="51"/>
        <end position="82"/>
    </location>
</feature>
<dbReference type="AlphaFoldDB" id="C0PBE4"/>
<reference evidence="2" key="1">
    <citation type="journal article" date="2009" name="PLoS Genet.">
        <title>Sequencing, mapping, and analysis of 27,455 maize full-length cDNAs.</title>
        <authorList>
            <person name="Soderlund C."/>
            <person name="Descour A."/>
            <person name="Kudrna D."/>
            <person name="Bomhoff M."/>
            <person name="Boyd L."/>
            <person name="Currie J."/>
            <person name="Angelova A."/>
            <person name="Collura K."/>
            <person name="Wissotski M."/>
            <person name="Ashley E."/>
            <person name="Morrow D."/>
            <person name="Fernandes J."/>
            <person name="Walbot V."/>
            <person name="Yu Y."/>
        </authorList>
    </citation>
    <scope>NUCLEOTIDE SEQUENCE</scope>
    <source>
        <strain evidence="2">B73</strain>
    </source>
</reference>
<sequence>MQLSPESVTEGCAITVCDTLCTSSHNSSAMRPLSGYACSIWSLGHVHKSPAYRSHKHGPSAVPRPGKYCQSNADEMYPGDYN</sequence>
<reference evidence="2" key="2">
    <citation type="submission" date="2012-06" db="EMBL/GenBank/DDBJ databases">
        <authorList>
            <person name="Yu Y."/>
            <person name="Currie J."/>
            <person name="Lomeli R."/>
            <person name="Angelova A."/>
            <person name="Collura K."/>
            <person name="Wissotski M."/>
            <person name="Campos D."/>
            <person name="Kudrna D."/>
            <person name="Golser W."/>
            <person name="Ashely E."/>
            <person name="Descour A."/>
            <person name="Fernandes J."/>
            <person name="Soderlund C."/>
            <person name="Walbot V."/>
        </authorList>
    </citation>
    <scope>NUCLEOTIDE SEQUENCE</scope>
    <source>
        <strain evidence="2">B73</strain>
    </source>
</reference>